<feature type="signal peptide" evidence="1">
    <location>
        <begin position="1"/>
        <end position="18"/>
    </location>
</feature>
<sequence>MKALALAALLAAPLPALAEGFAPVREKAEFVGLINGKALTRFGISLNVSPAGAIKGSAFGTTVTGNWNWKNGLFCRDMAYGSTEIELNCQTVARKGSTLRFTSDAGKGDSADMRIK</sequence>
<feature type="chain" id="PRO_5010336642" description="Dihydrodipicolinate reductase" evidence="1">
    <location>
        <begin position="19"/>
        <end position="116"/>
    </location>
</feature>
<reference evidence="2 3" key="1">
    <citation type="submission" date="2016-10" db="EMBL/GenBank/DDBJ databases">
        <authorList>
            <person name="de Groot N.N."/>
        </authorList>
    </citation>
    <scope>NUCLEOTIDE SEQUENCE [LARGE SCALE GENOMIC DNA]</scope>
    <source>
        <strain evidence="2 3">CGMCC 1.10836</strain>
    </source>
</reference>
<name>A0A1H8HMJ3_9RHOB</name>
<evidence type="ECO:0000313" key="2">
    <source>
        <dbReference type="EMBL" id="SEN57411.1"/>
    </source>
</evidence>
<dbReference type="AlphaFoldDB" id="A0A1H8HMJ3"/>
<evidence type="ECO:0008006" key="4">
    <source>
        <dbReference type="Google" id="ProtNLM"/>
    </source>
</evidence>
<dbReference type="RefSeq" id="WP_050518916.1">
    <property type="nucleotide sequence ID" value="NZ_FOCO01000017.1"/>
</dbReference>
<keyword evidence="3" id="KW-1185">Reference proteome</keyword>
<gene>
    <name evidence="2" type="ORF">SAMN05216227_101769</name>
</gene>
<organism evidence="2 3">
    <name type="scientific">Pseudorhodobacter antarcticus</name>
    <dbReference type="NCBI Taxonomy" id="1077947"/>
    <lineage>
        <taxon>Bacteria</taxon>
        <taxon>Pseudomonadati</taxon>
        <taxon>Pseudomonadota</taxon>
        <taxon>Alphaproteobacteria</taxon>
        <taxon>Rhodobacterales</taxon>
        <taxon>Paracoccaceae</taxon>
        <taxon>Pseudorhodobacter</taxon>
    </lineage>
</organism>
<dbReference type="OrthoDB" id="7874348at2"/>
<proteinExistence type="predicted"/>
<dbReference type="Proteomes" id="UP000183002">
    <property type="component" value="Unassembled WGS sequence"/>
</dbReference>
<keyword evidence="1" id="KW-0732">Signal</keyword>
<evidence type="ECO:0000256" key="1">
    <source>
        <dbReference type="SAM" id="SignalP"/>
    </source>
</evidence>
<accession>A0A1H8HMJ3</accession>
<dbReference type="STRING" id="1077947.SAMN05216227_101769"/>
<dbReference type="EMBL" id="FOCO01000017">
    <property type="protein sequence ID" value="SEN57411.1"/>
    <property type="molecule type" value="Genomic_DNA"/>
</dbReference>
<evidence type="ECO:0000313" key="3">
    <source>
        <dbReference type="Proteomes" id="UP000183002"/>
    </source>
</evidence>
<protein>
    <recommendedName>
        <fullName evidence="4">Dihydrodipicolinate reductase</fullName>
    </recommendedName>
</protein>